<dbReference type="InterPro" id="IPR018741">
    <property type="entry name" value="DUF2288"/>
</dbReference>
<protein>
    <recommendedName>
        <fullName evidence="3">DUF2288 domain-containing protein</fullName>
    </recommendedName>
</protein>
<accession>A0A0K1EP06</accession>
<gene>
    <name evidence="1" type="ORF">CMC5_068670</name>
</gene>
<keyword evidence="2" id="KW-1185">Reference proteome</keyword>
<name>A0A0K1EP06_CHOCO</name>
<organism evidence="1 2">
    <name type="scientific">Chondromyces crocatus</name>
    <dbReference type="NCBI Taxonomy" id="52"/>
    <lineage>
        <taxon>Bacteria</taxon>
        <taxon>Pseudomonadati</taxon>
        <taxon>Myxococcota</taxon>
        <taxon>Polyangia</taxon>
        <taxon>Polyangiales</taxon>
        <taxon>Polyangiaceae</taxon>
        <taxon>Chondromyces</taxon>
    </lineage>
</organism>
<sequence>MREELGRSMGEVLWSDLQAHVQRDAVIVLDEDLDLLDAAIAFATNEVAKVEPWIDSGKIAKPTAEELSRWSSDEAMRFLCVIVAPFVLVRRPRAAAPS</sequence>
<dbReference type="OrthoDB" id="428307at2"/>
<dbReference type="EMBL" id="CP012159">
    <property type="protein sequence ID" value="AKT42640.1"/>
    <property type="molecule type" value="Genomic_DNA"/>
</dbReference>
<dbReference type="AlphaFoldDB" id="A0A0K1EP06"/>
<evidence type="ECO:0000313" key="1">
    <source>
        <dbReference type="EMBL" id="AKT42640.1"/>
    </source>
</evidence>
<reference evidence="1 2" key="1">
    <citation type="submission" date="2015-07" db="EMBL/GenBank/DDBJ databases">
        <title>Genome analysis of myxobacterium Chondromyces crocatus Cm c5 reveals a high potential for natural compound synthesis and the genetic basis for the loss of fruiting body formation.</title>
        <authorList>
            <person name="Zaburannyi N."/>
            <person name="Bunk B."/>
            <person name="Maier J."/>
            <person name="Overmann J."/>
            <person name="Mueller R."/>
        </authorList>
    </citation>
    <scope>NUCLEOTIDE SEQUENCE [LARGE SCALE GENOMIC DNA]</scope>
    <source>
        <strain evidence="1 2">Cm c5</strain>
    </source>
</reference>
<dbReference type="Proteomes" id="UP000067626">
    <property type="component" value="Chromosome"/>
</dbReference>
<dbReference type="STRING" id="52.CMC5_068670"/>
<proteinExistence type="predicted"/>
<dbReference type="Pfam" id="PF10052">
    <property type="entry name" value="DUF2288"/>
    <property type="match status" value="1"/>
</dbReference>
<dbReference type="KEGG" id="ccro:CMC5_068670"/>
<evidence type="ECO:0000313" key="2">
    <source>
        <dbReference type="Proteomes" id="UP000067626"/>
    </source>
</evidence>
<dbReference type="RefSeq" id="WP_050434233.1">
    <property type="nucleotide sequence ID" value="NZ_CP012159.1"/>
</dbReference>
<evidence type="ECO:0008006" key="3">
    <source>
        <dbReference type="Google" id="ProtNLM"/>
    </source>
</evidence>